<protein>
    <submittedName>
        <fullName evidence="10">ATP-binding cassette domain-containing protein</fullName>
    </submittedName>
</protein>
<dbReference type="Gene3D" id="1.20.1560.10">
    <property type="entry name" value="ABC transporter type 1, transmembrane domain"/>
    <property type="match status" value="1"/>
</dbReference>
<dbReference type="SUPFAM" id="SSF52540">
    <property type="entry name" value="P-loop containing nucleoside triphosphate hydrolases"/>
    <property type="match status" value="1"/>
</dbReference>
<sequence>MLKKLFCIEKKYRKFAILNTFMDWMNIIIFIKIANIILLTINNQKVSKLFYIMLIFTFIFQLSYYTIWGKNYINIWSNKSKLYLKKMYFKSVLQDYNHYNVVDIIQGDMINLERLDNIYEIIFPAFFRIIFGLIFILLFSILFKSINFLVYILYFFVMGGSIMLFMKSINTVNRVHMNTFLNIGKRFLNDLNGINTLIMYGQDKVFFDDFKKDSENFRQKTMDLLYAQLQTLFILNFYVFLFSIFGVIYNIIQIKLGNISNIQGIILSMILINLLLFTREIGFYMHVVKSAIKPITIAYSKIKFKNDDKINFNEKINTIKIENVDFSYDSQNTLLKNINFEFKTGNVYKIVGENGKGKSTITKLISGVISPDSGKILLNNKDINELNYYEKLKKIGTLGTSSYLFNTTIRENLQINDEIDIYESMKKYDLLDFVNNLELKLDTLVGENGKMLSPGQKQQISLLRLIMSRKDIYIFDEITSSIDKNNSEKINKAVNKLKKESIVIIITHNLKEIDDDENIIFIDNNTIQCNKHKELLKNNKNYFNLYNAKIGENND</sequence>
<dbReference type="GO" id="GO:0140359">
    <property type="term" value="F:ABC-type transporter activity"/>
    <property type="evidence" value="ECO:0007669"/>
    <property type="project" value="InterPro"/>
</dbReference>
<evidence type="ECO:0000256" key="7">
    <source>
        <dbReference type="SAM" id="Phobius"/>
    </source>
</evidence>
<organism evidence="10 11">
    <name type="scientific">Helcococcus ovis</name>
    <dbReference type="NCBI Taxonomy" id="72026"/>
    <lineage>
        <taxon>Bacteria</taxon>
        <taxon>Bacillati</taxon>
        <taxon>Bacillota</taxon>
        <taxon>Tissierellia</taxon>
        <taxon>Tissierellales</taxon>
        <taxon>Peptoniphilaceae</taxon>
        <taxon>Helcococcus</taxon>
    </lineage>
</organism>
<evidence type="ECO:0000256" key="3">
    <source>
        <dbReference type="ARBA" id="ARBA00022741"/>
    </source>
</evidence>
<keyword evidence="5 7" id="KW-1133">Transmembrane helix</keyword>
<name>A0A4R9C4H3_9FIRM</name>
<dbReference type="InterPro" id="IPR039421">
    <property type="entry name" value="Type_1_exporter"/>
</dbReference>
<accession>A0A4R9C4H3</accession>
<evidence type="ECO:0000259" key="9">
    <source>
        <dbReference type="PROSITE" id="PS50929"/>
    </source>
</evidence>
<evidence type="ECO:0000256" key="5">
    <source>
        <dbReference type="ARBA" id="ARBA00022989"/>
    </source>
</evidence>
<dbReference type="InterPro" id="IPR011527">
    <property type="entry name" value="ABC1_TM_dom"/>
</dbReference>
<dbReference type="SMART" id="SM00382">
    <property type="entry name" value="AAA"/>
    <property type="match status" value="1"/>
</dbReference>
<feature type="domain" description="ABC transporter" evidence="8">
    <location>
        <begin position="319"/>
        <end position="549"/>
    </location>
</feature>
<keyword evidence="3" id="KW-0547">Nucleotide-binding</keyword>
<dbReference type="PANTHER" id="PTHR24221:SF654">
    <property type="entry name" value="ATP-BINDING CASSETTE SUB-FAMILY B MEMBER 6"/>
    <property type="match status" value="1"/>
</dbReference>
<feature type="transmembrane region" description="Helical" evidence="7">
    <location>
        <begin position="121"/>
        <end position="142"/>
    </location>
</feature>
<comment type="subcellular location">
    <subcellularLocation>
        <location evidence="1">Cell membrane</location>
        <topology evidence="1">Multi-pass membrane protein</topology>
    </subcellularLocation>
</comment>
<keyword evidence="2 7" id="KW-0812">Transmembrane</keyword>
<dbReference type="InterPro" id="IPR003439">
    <property type="entry name" value="ABC_transporter-like_ATP-bd"/>
</dbReference>
<dbReference type="PANTHER" id="PTHR24221">
    <property type="entry name" value="ATP-BINDING CASSETTE SUB-FAMILY B"/>
    <property type="match status" value="1"/>
</dbReference>
<dbReference type="InterPro" id="IPR036640">
    <property type="entry name" value="ABC1_TM_sf"/>
</dbReference>
<feature type="transmembrane region" description="Helical" evidence="7">
    <location>
        <begin position="258"/>
        <end position="277"/>
    </location>
</feature>
<keyword evidence="4 10" id="KW-0067">ATP-binding</keyword>
<feature type="transmembrane region" description="Helical" evidence="7">
    <location>
        <begin position="49"/>
        <end position="67"/>
    </location>
</feature>
<evidence type="ECO:0000256" key="2">
    <source>
        <dbReference type="ARBA" id="ARBA00022692"/>
    </source>
</evidence>
<dbReference type="RefSeq" id="WP_134744290.1">
    <property type="nucleotide sequence ID" value="NZ_JBFNFK010000015.1"/>
</dbReference>
<evidence type="ECO:0000259" key="8">
    <source>
        <dbReference type="PROSITE" id="PS50893"/>
    </source>
</evidence>
<feature type="domain" description="ABC transmembrane type-1" evidence="9">
    <location>
        <begin position="112"/>
        <end position="290"/>
    </location>
</feature>
<dbReference type="GO" id="GO:0005524">
    <property type="term" value="F:ATP binding"/>
    <property type="evidence" value="ECO:0007669"/>
    <property type="project" value="UniProtKB-KW"/>
</dbReference>
<keyword evidence="6 7" id="KW-0472">Membrane</keyword>
<dbReference type="InterPro" id="IPR003593">
    <property type="entry name" value="AAA+_ATPase"/>
</dbReference>
<dbReference type="EMBL" id="SCFR01000002">
    <property type="protein sequence ID" value="TFF67478.1"/>
    <property type="molecule type" value="Genomic_DNA"/>
</dbReference>
<keyword evidence="11" id="KW-1185">Reference proteome</keyword>
<dbReference type="InterPro" id="IPR027417">
    <property type="entry name" value="P-loop_NTPase"/>
</dbReference>
<evidence type="ECO:0000256" key="1">
    <source>
        <dbReference type="ARBA" id="ARBA00004651"/>
    </source>
</evidence>
<proteinExistence type="predicted"/>
<evidence type="ECO:0000313" key="10">
    <source>
        <dbReference type="EMBL" id="TFF67478.1"/>
    </source>
</evidence>
<dbReference type="AlphaFoldDB" id="A0A4R9C4H3"/>
<gene>
    <name evidence="10" type="ORF">EQF91_00740</name>
</gene>
<dbReference type="Gene3D" id="3.40.50.300">
    <property type="entry name" value="P-loop containing nucleotide triphosphate hydrolases"/>
    <property type="match status" value="1"/>
</dbReference>
<dbReference type="GO" id="GO:0034040">
    <property type="term" value="F:ATPase-coupled lipid transmembrane transporter activity"/>
    <property type="evidence" value="ECO:0007669"/>
    <property type="project" value="TreeGrafter"/>
</dbReference>
<dbReference type="PROSITE" id="PS50929">
    <property type="entry name" value="ABC_TM1F"/>
    <property type="match status" value="1"/>
</dbReference>
<dbReference type="GO" id="GO:0005886">
    <property type="term" value="C:plasma membrane"/>
    <property type="evidence" value="ECO:0007669"/>
    <property type="project" value="UniProtKB-SubCell"/>
</dbReference>
<evidence type="ECO:0000256" key="4">
    <source>
        <dbReference type="ARBA" id="ARBA00022840"/>
    </source>
</evidence>
<dbReference type="PROSITE" id="PS50893">
    <property type="entry name" value="ABC_TRANSPORTER_2"/>
    <property type="match status" value="1"/>
</dbReference>
<dbReference type="Proteomes" id="UP000297454">
    <property type="component" value="Unassembled WGS sequence"/>
</dbReference>
<dbReference type="GO" id="GO:0016887">
    <property type="term" value="F:ATP hydrolysis activity"/>
    <property type="evidence" value="ECO:0007669"/>
    <property type="project" value="InterPro"/>
</dbReference>
<feature type="transmembrane region" description="Helical" evidence="7">
    <location>
        <begin position="21"/>
        <end position="43"/>
    </location>
</feature>
<comment type="caution">
    <text evidence="10">The sequence shown here is derived from an EMBL/GenBank/DDBJ whole genome shotgun (WGS) entry which is preliminary data.</text>
</comment>
<reference evidence="10 11" key="1">
    <citation type="submission" date="2019-01" db="EMBL/GenBank/DDBJ databases">
        <title>Draft Genome Sequences of Helcococcus ovis Strains Isolated from the Uterus and Vagina of Dairy Cows with Metritis.</title>
        <authorList>
            <person name="Cunha F."/>
            <person name="Jeon S.J."/>
            <person name="Kutzer P."/>
            <person name="Galvao K.N."/>
        </authorList>
    </citation>
    <scope>NUCLEOTIDE SEQUENCE [LARGE SCALE GENOMIC DNA]</scope>
    <source>
        <strain evidence="10 11">KG-37</strain>
    </source>
</reference>
<feature type="transmembrane region" description="Helical" evidence="7">
    <location>
        <begin position="148"/>
        <end position="166"/>
    </location>
</feature>
<evidence type="ECO:0000256" key="6">
    <source>
        <dbReference type="ARBA" id="ARBA00023136"/>
    </source>
</evidence>
<feature type="transmembrane region" description="Helical" evidence="7">
    <location>
        <begin position="232"/>
        <end position="252"/>
    </location>
</feature>
<dbReference type="SUPFAM" id="SSF90123">
    <property type="entry name" value="ABC transporter transmembrane region"/>
    <property type="match status" value="1"/>
</dbReference>
<dbReference type="Pfam" id="PF00005">
    <property type="entry name" value="ABC_tran"/>
    <property type="match status" value="1"/>
</dbReference>
<evidence type="ECO:0000313" key="11">
    <source>
        <dbReference type="Proteomes" id="UP000297454"/>
    </source>
</evidence>